<name>A0A1R4EDI3_9GAMM</name>
<dbReference type="InterPro" id="IPR005471">
    <property type="entry name" value="Tscrpt_reg_IclR_N"/>
</dbReference>
<dbReference type="Pfam" id="PF01614">
    <property type="entry name" value="IclR_C"/>
    <property type="match status" value="1"/>
</dbReference>
<dbReference type="Gene3D" id="1.10.10.10">
    <property type="entry name" value="Winged helix-like DNA-binding domain superfamily/Winged helix DNA-binding domain"/>
    <property type="match status" value="1"/>
</dbReference>
<keyword evidence="1" id="KW-0805">Transcription regulation</keyword>
<dbReference type="InterPro" id="IPR029016">
    <property type="entry name" value="GAF-like_dom_sf"/>
</dbReference>
<dbReference type="InterPro" id="IPR014757">
    <property type="entry name" value="Tscrpt_reg_IclR_C"/>
</dbReference>
<dbReference type="GO" id="GO:0045892">
    <property type="term" value="P:negative regulation of DNA-templated transcription"/>
    <property type="evidence" value="ECO:0007669"/>
    <property type="project" value="TreeGrafter"/>
</dbReference>
<protein>
    <submittedName>
        <fullName evidence="6">Acetate operon repressor</fullName>
    </submittedName>
</protein>
<proteinExistence type="predicted"/>
<evidence type="ECO:0000256" key="2">
    <source>
        <dbReference type="ARBA" id="ARBA00023125"/>
    </source>
</evidence>
<dbReference type="Gene3D" id="3.30.450.40">
    <property type="match status" value="1"/>
</dbReference>
<dbReference type="InterPro" id="IPR050707">
    <property type="entry name" value="HTH_MetabolicPath_Reg"/>
</dbReference>
<dbReference type="AlphaFoldDB" id="A0A1R4EDI3"/>
<feature type="domain" description="HTH iclR-type" evidence="4">
    <location>
        <begin position="19"/>
        <end position="80"/>
    </location>
</feature>
<feature type="domain" description="IclR-ED" evidence="5">
    <location>
        <begin position="81"/>
        <end position="273"/>
    </location>
</feature>
<evidence type="ECO:0000313" key="6">
    <source>
        <dbReference type="EMBL" id="SJM36509.1"/>
    </source>
</evidence>
<evidence type="ECO:0000256" key="1">
    <source>
        <dbReference type="ARBA" id="ARBA00023015"/>
    </source>
</evidence>
<dbReference type="OrthoDB" id="6687062at2"/>
<dbReference type="InterPro" id="IPR036388">
    <property type="entry name" value="WH-like_DNA-bd_sf"/>
</dbReference>
<keyword evidence="3" id="KW-0804">Transcription</keyword>
<dbReference type="SUPFAM" id="SSF55781">
    <property type="entry name" value="GAF domain-like"/>
    <property type="match status" value="1"/>
</dbReference>
<dbReference type="STRING" id="1945520.A1019T_00470"/>
<dbReference type="RefSeq" id="WP_077447912.1">
    <property type="nucleotide sequence ID" value="NZ_FUGD01000049.1"/>
</dbReference>
<evidence type="ECO:0000256" key="3">
    <source>
        <dbReference type="ARBA" id="ARBA00023163"/>
    </source>
</evidence>
<dbReference type="GO" id="GO:0003700">
    <property type="term" value="F:DNA-binding transcription factor activity"/>
    <property type="evidence" value="ECO:0007669"/>
    <property type="project" value="TreeGrafter"/>
</dbReference>
<gene>
    <name evidence="6" type="primary">iclR_2</name>
    <name evidence="6" type="ORF">A1019T_00470</name>
</gene>
<dbReference type="PROSITE" id="PS51077">
    <property type="entry name" value="HTH_ICLR"/>
    <property type="match status" value="1"/>
</dbReference>
<dbReference type="Proteomes" id="UP000188169">
    <property type="component" value="Unassembled WGS sequence"/>
</dbReference>
<reference evidence="7" key="1">
    <citation type="submission" date="2017-02" db="EMBL/GenBank/DDBJ databases">
        <authorList>
            <person name="Mornico D."/>
        </authorList>
    </citation>
    <scope>NUCLEOTIDE SEQUENCE [LARGE SCALE GENOMIC DNA]</scope>
</reference>
<dbReference type="EMBL" id="FUGD01000049">
    <property type="protein sequence ID" value="SJM36509.1"/>
    <property type="molecule type" value="Genomic_DNA"/>
</dbReference>
<dbReference type="Pfam" id="PF09339">
    <property type="entry name" value="HTH_IclR"/>
    <property type="match status" value="1"/>
</dbReference>
<evidence type="ECO:0000259" key="5">
    <source>
        <dbReference type="PROSITE" id="PS51078"/>
    </source>
</evidence>
<accession>A0A1R4EDI3</accession>
<evidence type="ECO:0000259" key="4">
    <source>
        <dbReference type="PROSITE" id="PS51077"/>
    </source>
</evidence>
<dbReference type="SMART" id="SM00346">
    <property type="entry name" value="HTH_ICLR"/>
    <property type="match status" value="1"/>
</dbReference>
<dbReference type="PANTHER" id="PTHR30136">
    <property type="entry name" value="HELIX-TURN-HELIX TRANSCRIPTIONAL REGULATOR, ICLR FAMILY"/>
    <property type="match status" value="1"/>
</dbReference>
<evidence type="ECO:0000313" key="7">
    <source>
        <dbReference type="Proteomes" id="UP000188169"/>
    </source>
</evidence>
<dbReference type="PROSITE" id="PS51078">
    <property type="entry name" value="ICLR_ED"/>
    <property type="match status" value="1"/>
</dbReference>
<keyword evidence="7" id="KW-1185">Reference proteome</keyword>
<dbReference type="InterPro" id="IPR036390">
    <property type="entry name" value="WH_DNA-bd_sf"/>
</dbReference>
<organism evidence="6 7">
    <name type="scientific">Psychrobacter pasteurii</name>
    <dbReference type="NCBI Taxonomy" id="1945520"/>
    <lineage>
        <taxon>Bacteria</taxon>
        <taxon>Pseudomonadati</taxon>
        <taxon>Pseudomonadota</taxon>
        <taxon>Gammaproteobacteria</taxon>
        <taxon>Moraxellales</taxon>
        <taxon>Moraxellaceae</taxon>
        <taxon>Psychrobacter</taxon>
    </lineage>
</organism>
<dbReference type="PANTHER" id="PTHR30136:SF8">
    <property type="entry name" value="TRANSCRIPTIONAL REGULATORY PROTEIN"/>
    <property type="match status" value="1"/>
</dbReference>
<dbReference type="GO" id="GO:0003677">
    <property type="term" value="F:DNA binding"/>
    <property type="evidence" value="ECO:0007669"/>
    <property type="project" value="UniProtKB-KW"/>
</dbReference>
<keyword evidence="2" id="KW-0238">DNA-binding</keyword>
<sequence>MSSSQASKESPSNKVQGGVQSLEVGLTVLDVLIDHNEPMMLKEIAQAIDMHPAKVHRYLVSLIRKDYARQIEDGRYALGNRVNSLSYSGLNQNNLLEHLTRAATEIKDAMQCSVQIAKWFKDGPVVIQSVESDSPVSIITRIGSRMPLTTSATGRLFASLQDKSTIKALLNAEWLDADTNADLDLKWQHYEQLLNDIRSKGYATVTGDMLMGISAISLPISTLSNSAPENGAGQTQYAEYALTVIGTTEQLPETQDQRMVEAIQHIMRKHLPS</sequence>
<dbReference type="SUPFAM" id="SSF46785">
    <property type="entry name" value="Winged helix' DNA-binding domain"/>
    <property type="match status" value="1"/>
</dbReference>